<dbReference type="PRINTS" id="PR00171">
    <property type="entry name" value="SUGRTRNSPORT"/>
</dbReference>
<comment type="subcellular location">
    <subcellularLocation>
        <location evidence="1">Membrane</location>
        <topology evidence="1">Multi-pass membrane protein</topology>
    </subcellularLocation>
</comment>
<feature type="transmembrane region" description="Helical" evidence="8">
    <location>
        <begin position="52"/>
        <end position="70"/>
    </location>
</feature>
<dbReference type="InterPro" id="IPR003663">
    <property type="entry name" value="Sugar/inositol_transpt"/>
</dbReference>
<dbReference type="InterPro" id="IPR020846">
    <property type="entry name" value="MFS_dom"/>
</dbReference>
<keyword evidence="3 7" id="KW-0813">Transport</keyword>
<dbReference type="InterPro" id="IPR050360">
    <property type="entry name" value="MFS_Sugar_Transporters"/>
</dbReference>
<evidence type="ECO:0000256" key="2">
    <source>
        <dbReference type="ARBA" id="ARBA00010992"/>
    </source>
</evidence>
<accession>A0A060T9X3</accession>
<comment type="similarity">
    <text evidence="2 7">Belongs to the major facilitator superfamily. Sugar transporter (TC 2.A.1.1) family.</text>
</comment>
<evidence type="ECO:0000256" key="8">
    <source>
        <dbReference type="SAM" id="Phobius"/>
    </source>
</evidence>
<proteinExistence type="inferred from homology"/>
<dbReference type="PROSITE" id="PS00217">
    <property type="entry name" value="SUGAR_TRANSPORT_2"/>
    <property type="match status" value="1"/>
</dbReference>
<evidence type="ECO:0000256" key="1">
    <source>
        <dbReference type="ARBA" id="ARBA00004141"/>
    </source>
</evidence>
<dbReference type="AlphaFoldDB" id="A0A060T9X3"/>
<feature type="transmembrane region" description="Helical" evidence="8">
    <location>
        <begin position="430"/>
        <end position="449"/>
    </location>
</feature>
<dbReference type="PANTHER" id="PTHR48022">
    <property type="entry name" value="PLASTIDIC GLUCOSE TRANSPORTER 4"/>
    <property type="match status" value="1"/>
</dbReference>
<gene>
    <name evidence="10" type="ORF">GNLVRS02_ARAD1D18194g</name>
</gene>
<feature type="transmembrane region" description="Helical" evidence="8">
    <location>
        <begin position="82"/>
        <end position="101"/>
    </location>
</feature>
<dbReference type="EMBL" id="HG937694">
    <property type="protein sequence ID" value="CDP37733.1"/>
    <property type="molecule type" value="Genomic_DNA"/>
</dbReference>
<dbReference type="InterPro" id="IPR005828">
    <property type="entry name" value="MFS_sugar_transport-like"/>
</dbReference>
<feature type="transmembrane region" description="Helical" evidence="8">
    <location>
        <begin position="107"/>
        <end position="125"/>
    </location>
</feature>
<dbReference type="Gene3D" id="1.20.1250.20">
    <property type="entry name" value="MFS general substrate transporter like domains"/>
    <property type="match status" value="1"/>
</dbReference>
<evidence type="ECO:0000256" key="5">
    <source>
        <dbReference type="ARBA" id="ARBA00022989"/>
    </source>
</evidence>
<feature type="transmembrane region" description="Helical" evidence="8">
    <location>
        <begin position="145"/>
        <end position="165"/>
    </location>
</feature>
<reference evidence="10" key="2">
    <citation type="submission" date="2014-06" db="EMBL/GenBank/DDBJ databases">
        <title>The complete genome of Blastobotrys (Arxula) adeninivorans LS3 - a yeast of biotechnological interest.</title>
        <authorList>
            <person name="Kunze G."/>
            <person name="Gaillardin C."/>
            <person name="Czernicka M."/>
            <person name="Durrens P."/>
            <person name="Martin T."/>
            <person name="Boer E."/>
            <person name="Gabaldon T."/>
            <person name="Cruz J."/>
            <person name="Talla E."/>
            <person name="Marck C."/>
            <person name="Goffeau A."/>
            <person name="Barbe V."/>
            <person name="Baret P."/>
            <person name="Baronian K."/>
            <person name="Beier S."/>
            <person name="Bleykasten C."/>
            <person name="Bode R."/>
            <person name="Casaregola S."/>
            <person name="Despons L."/>
            <person name="Fairhead C."/>
            <person name="Giersberg M."/>
            <person name="Gierski P."/>
            <person name="Hahnel U."/>
            <person name="Hartmann A."/>
            <person name="Jankowska D."/>
            <person name="Jubin C."/>
            <person name="Jung P."/>
            <person name="Lafontaine I."/>
            <person name="Leh-Louis V."/>
            <person name="Lemaire M."/>
            <person name="Marcet-Houben M."/>
            <person name="Mascher M."/>
            <person name="Morel G."/>
            <person name="Richard G.-F."/>
            <person name="Riechen J."/>
            <person name="Sacerdot C."/>
            <person name="Sarkar A."/>
            <person name="Savel G."/>
            <person name="Schacherer J."/>
            <person name="Sherman D."/>
            <person name="Straub M.-L."/>
            <person name="Stein N."/>
            <person name="Thierry A."/>
            <person name="Trautwein-Schult A."/>
            <person name="Westhof E."/>
            <person name="Worch S."/>
            <person name="Dujon B."/>
            <person name="Souciet J.-L."/>
            <person name="Wincker P."/>
            <person name="Scholz U."/>
            <person name="Neuveglise N."/>
        </authorList>
    </citation>
    <scope>NUCLEOTIDE SEQUENCE</scope>
    <source>
        <strain evidence="10">LS3</strain>
    </source>
</reference>
<name>A0A060T9X3_BLAAD</name>
<evidence type="ECO:0000313" key="10">
    <source>
        <dbReference type="EMBL" id="CDP37733.1"/>
    </source>
</evidence>
<dbReference type="FunFam" id="1.20.1250.20:FF:000090">
    <property type="entry name" value="MFS sugar transporter, putative"/>
    <property type="match status" value="1"/>
</dbReference>
<evidence type="ECO:0000256" key="3">
    <source>
        <dbReference type="ARBA" id="ARBA00022448"/>
    </source>
</evidence>
<dbReference type="PhylomeDB" id="A0A060T9X3"/>
<evidence type="ECO:0000256" key="4">
    <source>
        <dbReference type="ARBA" id="ARBA00022692"/>
    </source>
</evidence>
<reference evidence="10" key="1">
    <citation type="submission" date="2014-02" db="EMBL/GenBank/DDBJ databases">
        <authorList>
            <person name="Genoscope - CEA"/>
        </authorList>
    </citation>
    <scope>NUCLEOTIDE SEQUENCE</scope>
    <source>
        <strain evidence="10">LS3</strain>
    </source>
</reference>
<dbReference type="SUPFAM" id="SSF103473">
    <property type="entry name" value="MFS general substrate transporter"/>
    <property type="match status" value="1"/>
</dbReference>
<evidence type="ECO:0000256" key="6">
    <source>
        <dbReference type="ARBA" id="ARBA00023136"/>
    </source>
</evidence>
<dbReference type="PROSITE" id="PS50850">
    <property type="entry name" value="MFS"/>
    <property type="match status" value="1"/>
</dbReference>
<evidence type="ECO:0000256" key="7">
    <source>
        <dbReference type="RuleBase" id="RU003346"/>
    </source>
</evidence>
<dbReference type="GO" id="GO:0016020">
    <property type="term" value="C:membrane"/>
    <property type="evidence" value="ECO:0007669"/>
    <property type="project" value="UniProtKB-SubCell"/>
</dbReference>
<sequence length="530" mass="58512">MAFLSPKWYQFLVSCFAALGSFTYGYDLGVIAQVVASDSFLALFNPTTNENGAVVALFTGGAFFGAFFASFMSDLLGRRGTIVGATILFVVGGVVQAAAQALSYMHAGRFIAGVGVGIYCMIIPLYQAELCHPSIRGRVTALQQFFLGIGSLIASWVGYGCYLGFGPTNSNQFRVPLGIQVIPAGILGLLIFFFPESPRWLIKKGRVESGLKTLARLHANDDVEDPFVRVQFEQIIEEVELEKEQAAHSWVQLFRNKNNFRRILICTSIQASVQMTGVSAIQYFSPTIFKQIGLTTGQTLLYQSINSIIALVAQACCVLFIDYTGRRWVLISGNLGNCVMFIVATILLAEFPAGESNNRSAQIGFIASTWIYNFIFSACCGPLSWIIPAESFNIATRSKGVSLSSMVSFAFNTMIGQVTDKAIADVGYKYFYLFIVCNFTNALWFWAILPETGRTPLELMDTLWSETPWFIPTARTNRDYLKELQSQTQELELKTEHSHIETAPGAKENVSHVTAEEDAQRALENKQQAV</sequence>
<feature type="transmembrane region" description="Helical" evidence="8">
    <location>
        <begin position="328"/>
        <end position="349"/>
    </location>
</feature>
<feature type="domain" description="Major facilitator superfamily (MFS) profile" evidence="9">
    <location>
        <begin position="13"/>
        <end position="453"/>
    </location>
</feature>
<keyword evidence="4 8" id="KW-0812">Transmembrane</keyword>
<dbReference type="InterPro" id="IPR005829">
    <property type="entry name" value="Sugar_transporter_CS"/>
</dbReference>
<dbReference type="NCBIfam" id="TIGR00879">
    <property type="entry name" value="SP"/>
    <property type="match status" value="1"/>
</dbReference>
<keyword evidence="6 8" id="KW-0472">Membrane</keyword>
<evidence type="ECO:0000259" key="9">
    <source>
        <dbReference type="PROSITE" id="PS50850"/>
    </source>
</evidence>
<protein>
    <submittedName>
        <fullName evidence="10">ARAD1D18194p</fullName>
    </submittedName>
</protein>
<dbReference type="Pfam" id="PF00083">
    <property type="entry name" value="Sugar_tr"/>
    <property type="match status" value="1"/>
</dbReference>
<dbReference type="InterPro" id="IPR036259">
    <property type="entry name" value="MFS_trans_sf"/>
</dbReference>
<organism evidence="10">
    <name type="scientific">Blastobotrys adeninivorans</name>
    <name type="common">Yeast</name>
    <name type="synonym">Arxula adeninivorans</name>
    <dbReference type="NCBI Taxonomy" id="409370"/>
    <lineage>
        <taxon>Eukaryota</taxon>
        <taxon>Fungi</taxon>
        <taxon>Dikarya</taxon>
        <taxon>Ascomycota</taxon>
        <taxon>Saccharomycotina</taxon>
        <taxon>Dipodascomycetes</taxon>
        <taxon>Dipodascales</taxon>
        <taxon>Trichomonascaceae</taxon>
        <taxon>Blastobotrys</taxon>
    </lineage>
</organism>
<feature type="transmembrane region" description="Helical" evidence="8">
    <location>
        <begin position="177"/>
        <end position="194"/>
    </location>
</feature>
<dbReference type="PANTHER" id="PTHR48022:SF37">
    <property type="entry name" value="MAJOR FACILITATOR SUPERFAMILY (MFS) PROFILE DOMAIN-CONTAINING PROTEIN-RELATED"/>
    <property type="match status" value="1"/>
</dbReference>
<dbReference type="GO" id="GO:0005351">
    <property type="term" value="F:carbohydrate:proton symporter activity"/>
    <property type="evidence" value="ECO:0007669"/>
    <property type="project" value="TreeGrafter"/>
</dbReference>
<feature type="transmembrane region" description="Helical" evidence="8">
    <location>
        <begin position="304"/>
        <end position="321"/>
    </location>
</feature>
<feature type="transmembrane region" description="Helical" evidence="8">
    <location>
        <begin position="263"/>
        <end position="284"/>
    </location>
</feature>
<feature type="transmembrane region" description="Helical" evidence="8">
    <location>
        <begin position="369"/>
        <end position="388"/>
    </location>
</feature>
<dbReference type="PROSITE" id="PS00216">
    <property type="entry name" value="SUGAR_TRANSPORT_1"/>
    <property type="match status" value="1"/>
</dbReference>
<keyword evidence="5 8" id="KW-1133">Transmembrane helix</keyword>